<accession>A0A9Q8PEK1</accession>
<gene>
    <name evidence="1" type="ORF">CLAFUR5_11155</name>
</gene>
<dbReference type="Proteomes" id="UP000756132">
    <property type="component" value="Chromosome 8"/>
</dbReference>
<evidence type="ECO:0000313" key="1">
    <source>
        <dbReference type="EMBL" id="UJO21033.1"/>
    </source>
</evidence>
<proteinExistence type="predicted"/>
<dbReference type="GeneID" id="71991033"/>
<dbReference type="RefSeq" id="XP_047765399.1">
    <property type="nucleotide sequence ID" value="XM_047910303.1"/>
</dbReference>
<dbReference type="KEGG" id="ffu:CLAFUR5_11155"/>
<dbReference type="InterPro" id="IPR011045">
    <property type="entry name" value="N2O_reductase_N"/>
</dbReference>
<dbReference type="EMBL" id="CP090170">
    <property type="protein sequence ID" value="UJO21033.1"/>
    <property type="molecule type" value="Genomic_DNA"/>
</dbReference>
<organism evidence="1 2">
    <name type="scientific">Passalora fulva</name>
    <name type="common">Tomato leaf mold</name>
    <name type="synonym">Cladosporium fulvum</name>
    <dbReference type="NCBI Taxonomy" id="5499"/>
    <lineage>
        <taxon>Eukaryota</taxon>
        <taxon>Fungi</taxon>
        <taxon>Dikarya</taxon>
        <taxon>Ascomycota</taxon>
        <taxon>Pezizomycotina</taxon>
        <taxon>Dothideomycetes</taxon>
        <taxon>Dothideomycetidae</taxon>
        <taxon>Mycosphaerellales</taxon>
        <taxon>Mycosphaerellaceae</taxon>
        <taxon>Fulvia</taxon>
    </lineage>
</organism>
<name>A0A9Q8PEK1_PASFU</name>
<reference evidence="1" key="1">
    <citation type="submission" date="2021-12" db="EMBL/GenBank/DDBJ databases">
        <authorList>
            <person name="Zaccaron A."/>
            <person name="Stergiopoulos I."/>
        </authorList>
    </citation>
    <scope>NUCLEOTIDE SEQUENCE</scope>
    <source>
        <strain evidence="1">Race5_Kim</strain>
    </source>
</reference>
<evidence type="ECO:0000313" key="2">
    <source>
        <dbReference type="Proteomes" id="UP000756132"/>
    </source>
</evidence>
<keyword evidence="2" id="KW-1185">Reference proteome</keyword>
<sequence>MADDTAKMGGLLQGLPQELKPPHLFQVDRASRYKFAASFFDTVFIFDIAKGATNTQQPIFKWLTAQDPKHLGHLQNIELHLGPQSIAFDASGGHELARSSISRVLREELDLKYSDEAAYRLVDGLTVTWEARTTGEILTIAYAP</sequence>
<protein>
    <submittedName>
        <fullName evidence="1">Uncharacterized protein</fullName>
    </submittedName>
</protein>
<reference evidence="1" key="2">
    <citation type="journal article" date="2022" name="Microb. Genom.">
        <title>A chromosome-scale genome assembly of the tomato pathogen Cladosporium fulvum reveals a compartmentalized genome architecture and the presence of a dispensable chromosome.</title>
        <authorList>
            <person name="Zaccaron A.Z."/>
            <person name="Chen L.H."/>
            <person name="Samaras A."/>
            <person name="Stergiopoulos I."/>
        </authorList>
    </citation>
    <scope>NUCLEOTIDE SEQUENCE</scope>
    <source>
        <strain evidence="1">Race5_Kim</strain>
    </source>
</reference>
<dbReference type="AlphaFoldDB" id="A0A9Q8PEK1"/>
<dbReference type="SUPFAM" id="SSF50974">
    <property type="entry name" value="Nitrous oxide reductase, N-terminal domain"/>
    <property type="match status" value="1"/>
</dbReference>